<dbReference type="InterPro" id="IPR006638">
    <property type="entry name" value="Elp3/MiaA/NifB-like_rSAM"/>
</dbReference>
<evidence type="ECO:0000313" key="3">
    <source>
        <dbReference type="Proteomes" id="UP001286313"/>
    </source>
</evidence>
<dbReference type="EMBL" id="JAWQEG010001179">
    <property type="protein sequence ID" value="KAK3881757.1"/>
    <property type="molecule type" value="Genomic_DNA"/>
</dbReference>
<evidence type="ECO:0000259" key="1">
    <source>
        <dbReference type="PROSITE" id="PS51918"/>
    </source>
</evidence>
<dbReference type="InterPro" id="IPR007197">
    <property type="entry name" value="rSAM"/>
</dbReference>
<dbReference type="Gene3D" id="3.30.750.200">
    <property type="match status" value="1"/>
</dbReference>
<proteinExistence type="predicted"/>
<dbReference type="SUPFAM" id="SSF102114">
    <property type="entry name" value="Radical SAM enzymes"/>
    <property type="match status" value="2"/>
</dbReference>
<accession>A0AAE1FW65</accession>
<dbReference type="CDD" id="cd01335">
    <property type="entry name" value="Radical_SAM"/>
    <property type="match status" value="1"/>
</dbReference>
<dbReference type="GO" id="GO:0051539">
    <property type="term" value="F:4 iron, 4 sulfur cluster binding"/>
    <property type="evidence" value="ECO:0007669"/>
    <property type="project" value="TreeGrafter"/>
</dbReference>
<dbReference type="PROSITE" id="PS51918">
    <property type="entry name" value="RADICAL_SAM"/>
    <property type="match status" value="1"/>
</dbReference>
<dbReference type="Proteomes" id="UP001286313">
    <property type="component" value="Unassembled WGS sequence"/>
</dbReference>
<reference evidence="2" key="1">
    <citation type="submission" date="2023-10" db="EMBL/GenBank/DDBJ databases">
        <title>Genome assemblies of two species of porcelain crab, Petrolisthes cinctipes and Petrolisthes manimaculis (Anomura: Porcellanidae).</title>
        <authorList>
            <person name="Angst P."/>
        </authorList>
    </citation>
    <scope>NUCLEOTIDE SEQUENCE</scope>
    <source>
        <strain evidence="2">PB745_01</strain>
        <tissue evidence="2">Gill</tissue>
    </source>
</reference>
<organism evidence="2 3">
    <name type="scientific">Petrolisthes cinctipes</name>
    <name type="common">Flat porcelain crab</name>
    <dbReference type="NCBI Taxonomy" id="88211"/>
    <lineage>
        <taxon>Eukaryota</taxon>
        <taxon>Metazoa</taxon>
        <taxon>Ecdysozoa</taxon>
        <taxon>Arthropoda</taxon>
        <taxon>Crustacea</taxon>
        <taxon>Multicrustacea</taxon>
        <taxon>Malacostraca</taxon>
        <taxon>Eumalacostraca</taxon>
        <taxon>Eucarida</taxon>
        <taxon>Decapoda</taxon>
        <taxon>Pleocyemata</taxon>
        <taxon>Anomura</taxon>
        <taxon>Galatheoidea</taxon>
        <taxon>Porcellanidae</taxon>
        <taxon>Petrolisthes</taxon>
    </lineage>
</organism>
<name>A0AAE1FW65_PETCI</name>
<dbReference type="InterPro" id="IPR058240">
    <property type="entry name" value="rSAM_sf"/>
</dbReference>
<dbReference type="GO" id="GO:0006779">
    <property type="term" value="P:porphyrin-containing compound biosynthetic process"/>
    <property type="evidence" value="ECO:0007669"/>
    <property type="project" value="TreeGrafter"/>
</dbReference>
<dbReference type="PANTHER" id="PTHR13932">
    <property type="entry name" value="COPROPORPHYRINIGEN III OXIDASE"/>
    <property type="match status" value="1"/>
</dbReference>
<sequence>MDHVLEDAMVRELQYSLQGSYITKVFSVYFGGGTPSLARPHLIQKVLRGIQDVCDLDEGAEVTLEVNPTPSQTNKLHHFKAAGINRVSIGVQSLDNDVLRHLNRDHSVSDAVACINVAQQLFTGRVSLDAIFGLPNQTLERWRQDVRTIVNLCKDHLSLYQLTLEPGTQLYHQVKSGEVKVPCVDQLADMYEASVQVLKDIGLGRYEVSNFASNYSTQSRHNKAYWQASQYLGVGPGAHTRIVPRDQNRENTESGVVSNKDIYNKEYWQASQHLDVGPRAHTRIVPSDNINMGCTESGNLRRKNTPNLDNSLTDIIREARVNACDPVSWLREVGRKGTGVRKVEQQTRLDVASEYLASGLRSTDGVTEARWSVFLPQHTLYDIFSDRAKWLQQEQLIILSPEGMKVSERGLNVLDSILPHLLSMLVEKTNN</sequence>
<keyword evidence="3" id="KW-1185">Reference proteome</keyword>
<dbReference type="InterPro" id="IPR034505">
    <property type="entry name" value="Coproporphyrinogen-III_oxidase"/>
</dbReference>
<dbReference type="PANTHER" id="PTHR13932:SF5">
    <property type="entry name" value="RADICAL S-ADENOSYL METHIONINE DOMAIN-CONTAINING PROTEIN 1, MITOCHONDRIAL"/>
    <property type="match status" value="1"/>
</dbReference>
<dbReference type="AlphaFoldDB" id="A0AAE1FW65"/>
<dbReference type="GO" id="GO:0003824">
    <property type="term" value="F:catalytic activity"/>
    <property type="evidence" value="ECO:0007669"/>
    <property type="project" value="InterPro"/>
</dbReference>
<dbReference type="Pfam" id="PF04055">
    <property type="entry name" value="Radical_SAM"/>
    <property type="match status" value="1"/>
</dbReference>
<dbReference type="SMART" id="SM00729">
    <property type="entry name" value="Elp3"/>
    <property type="match status" value="1"/>
</dbReference>
<dbReference type="GO" id="GO:0005739">
    <property type="term" value="C:mitochondrion"/>
    <property type="evidence" value="ECO:0007669"/>
    <property type="project" value="TreeGrafter"/>
</dbReference>
<feature type="domain" description="Radical SAM core" evidence="1">
    <location>
        <begin position="1"/>
        <end position="205"/>
    </location>
</feature>
<gene>
    <name evidence="2" type="ORF">Pcinc_013839</name>
</gene>
<comment type="caution">
    <text evidence="2">The sequence shown here is derived from an EMBL/GenBank/DDBJ whole genome shotgun (WGS) entry which is preliminary data.</text>
</comment>
<protein>
    <recommendedName>
        <fullName evidence="1">Radical SAM core domain-containing protein</fullName>
    </recommendedName>
</protein>
<evidence type="ECO:0000313" key="2">
    <source>
        <dbReference type="EMBL" id="KAK3881757.1"/>
    </source>
</evidence>